<dbReference type="KEGG" id="pmet:G4Y79_23315"/>
<dbReference type="InterPro" id="IPR036873">
    <property type="entry name" value="Rhodanese-like_dom_sf"/>
</dbReference>
<dbReference type="PROSITE" id="PS50206">
    <property type="entry name" value="RHODANESE_3"/>
    <property type="match status" value="1"/>
</dbReference>
<sequence length="109" mass="12095">MTVDIDIDQYWTEYADADPDSYILVDVREADEYASGHLPNAVNIPLSEFDDHMDDIPDDRAVIMVCQTGGRSAMAGDRLTANGWGDVYNLVGGTTGWTRKGFSLEYPED</sequence>
<dbReference type="AlphaFoldDB" id="A0A7S8E904"/>
<evidence type="ECO:0000313" key="3">
    <source>
        <dbReference type="Proteomes" id="UP000594468"/>
    </source>
</evidence>
<keyword evidence="3" id="KW-1185">Reference proteome</keyword>
<name>A0A7S8E904_9CHLR</name>
<gene>
    <name evidence="2" type="ORF">G4Y79_23315</name>
</gene>
<proteinExistence type="predicted"/>
<dbReference type="InterPro" id="IPR001763">
    <property type="entry name" value="Rhodanese-like_dom"/>
</dbReference>
<dbReference type="EMBL" id="CP062983">
    <property type="protein sequence ID" value="QPC82582.1"/>
    <property type="molecule type" value="Genomic_DNA"/>
</dbReference>
<evidence type="ECO:0000259" key="1">
    <source>
        <dbReference type="PROSITE" id="PS50206"/>
    </source>
</evidence>
<dbReference type="SUPFAM" id="SSF52821">
    <property type="entry name" value="Rhodanese/Cell cycle control phosphatase"/>
    <property type="match status" value="1"/>
</dbReference>
<dbReference type="RefSeq" id="WP_195170651.1">
    <property type="nucleotide sequence ID" value="NZ_CP062983.1"/>
</dbReference>
<dbReference type="Proteomes" id="UP000594468">
    <property type="component" value="Chromosome"/>
</dbReference>
<protein>
    <submittedName>
        <fullName evidence="2">Rhodanese-like domain-containing protein</fullName>
    </submittedName>
</protein>
<dbReference type="PANTHER" id="PTHR43031:SF1">
    <property type="entry name" value="PYRIDINE NUCLEOTIDE-DISULPHIDE OXIDOREDUCTASE"/>
    <property type="match status" value="1"/>
</dbReference>
<organism evidence="2 3">
    <name type="scientific">Phototrophicus methaneseepsis</name>
    <dbReference type="NCBI Taxonomy" id="2710758"/>
    <lineage>
        <taxon>Bacteria</taxon>
        <taxon>Bacillati</taxon>
        <taxon>Chloroflexota</taxon>
        <taxon>Candidatus Thermofontia</taxon>
        <taxon>Phototrophicales</taxon>
        <taxon>Phototrophicaceae</taxon>
        <taxon>Phototrophicus</taxon>
    </lineage>
</organism>
<dbReference type="SMART" id="SM00450">
    <property type="entry name" value="RHOD"/>
    <property type="match status" value="1"/>
</dbReference>
<dbReference type="Gene3D" id="3.40.250.10">
    <property type="entry name" value="Rhodanese-like domain"/>
    <property type="match status" value="1"/>
</dbReference>
<dbReference type="CDD" id="cd00158">
    <property type="entry name" value="RHOD"/>
    <property type="match status" value="1"/>
</dbReference>
<reference evidence="2 3" key="1">
    <citation type="submission" date="2020-02" db="EMBL/GenBank/DDBJ databases">
        <authorList>
            <person name="Zheng R.K."/>
            <person name="Sun C.M."/>
        </authorList>
    </citation>
    <scope>NUCLEOTIDE SEQUENCE [LARGE SCALE GENOMIC DNA]</scope>
    <source>
        <strain evidence="3">rifampicinis</strain>
    </source>
</reference>
<dbReference type="InterPro" id="IPR050229">
    <property type="entry name" value="GlpE_sulfurtransferase"/>
</dbReference>
<accession>A0A7S8E904</accession>
<evidence type="ECO:0000313" key="2">
    <source>
        <dbReference type="EMBL" id="QPC82582.1"/>
    </source>
</evidence>
<feature type="domain" description="Rhodanese" evidence="1">
    <location>
        <begin position="18"/>
        <end position="106"/>
    </location>
</feature>
<dbReference type="Pfam" id="PF00581">
    <property type="entry name" value="Rhodanese"/>
    <property type="match status" value="1"/>
</dbReference>
<dbReference type="PANTHER" id="PTHR43031">
    <property type="entry name" value="FAD-DEPENDENT OXIDOREDUCTASE"/>
    <property type="match status" value="1"/>
</dbReference>